<evidence type="ECO:0000313" key="2">
    <source>
        <dbReference type="Proteomes" id="UP001159370"/>
    </source>
</evidence>
<sequence length="397" mass="45246">MKKWYAIEALDVLLFREAKPFSPGEGAWAKGMFPPMPTAVFQALRSVTKTDKTTEKLEFMGPFLLRETSISQELWLPTPKDLLCVRERSDNPDENPEYDKIEQLDEWFRLVCLQPLSLESPVWKYVCCGSASLEENHLLPMIPPPIADNADICDSLSVRGKNEWICGRPKPWMKVGALIQYLKGESLYNPQDFHDDPWSVQVLPHIKMQTNQRQVQDEDGYFTEVAVRLHTGWKLVAAINTTLESSVVRLGGEGHRALVSPLESLPDWDAIEEFMRPSSHRNKAYLLTPGLAPIDPEKFIYGICPGVWRESLLSCASDRPILWGGKSRHTATPMLPQRAFVPPGTVYLFKQGMNEVSRLLPEKSPVPDSKQSTEREFDHKWLETLISLNYGILLWSR</sequence>
<protein>
    <submittedName>
        <fullName evidence="1">Type III-B CRISPR module-associated protein Cmr3</fullName>
    </submittedName>
</protein>
<dbReference type="Gene3D" id="3.30.70.2940">
    <property type="match status" value="1"/>
</dbReference>
<proteinExistence type="predicted"/>
<dbReference type="InterPro" id="IPR019117">
    <property type="entry name" value="CRISPR-assoc_protein_Cmr3"/>
</dbReference>
<dbReference type="GeneID" id="83684911"/>
<reference evidence="1 2" key="1">
    <citation type="journal article" date="2023" name="J. Phycol.">
        <title>Chrysosporum ovalisporum is synonymous with the true-branching cyanobacterium Umezakia natans (Nostocales/Aphanizomenonaceae).</title>
        <authorList>
            <person name="McGregor G.B."/>
            <person name="Sendall B.C."/>
            <person name="Niiyama Y."/>
            <person name="Tuji A."/>
            <person name="Willis A."/>
        </authorList>
    </citation>
    <scope>NUCLEOTIDE SEQUENCE [LARGE SCALE GENOMIC DNA]</scope>
    <source>
        <strain evidence="1 2">FSS-62</strain>
    </source>
</reference>
<dbReference type="RefSeq" id="WP_280649901.1">
    <property type="nucleotide sequence ID" value="NZ_JANQDL010000091.1"/>
</dbReference>
<dbReference type="EMBL" id="JANQDL010000091">
    <property type="protein sequence ID" value="MDH6064717.1"/>
    <property type="molecule type" value="Genomic_DNA"/>
</dbReference>
<dbReference type="Pfam" id="PF09700">
    <property type="entry name" value="Cas_Cmr3"/>
    <property type="match status" value="1"/>
</dbReference>
<dbReference type="Proteomes" id="UP001159370">
    <property type="component" value="Unassembled WGS sequence"/>
</dbReference>
<dbReference type="AlphaFoldDB" id="A0AA43GZS5"/>
<evidence type="ECO:0000313" key="1">
    <source>
        <dbReference type="EMBL" id="MDH6064717.1"/>
    </source>
</evidence>
<gene>
    <name evidence="1" type="ORF">NWP23_13320</name>
</gene>
<comment type="caution">
    <text evidence="1">The sequence shown here is derived from an EMBL/GenBank/DDBJ whole genome shotgun (WGS) entry which is preliminary data.</text>
</comment>
<organism evidence="1 2">
    <name type="scientific">Umezakia ovalisporum FSS-62</name>
    <dbReference type="NCBI Taxonomy" id="2971776"/>
    <lineage>
        <taxon>Bacteria</taxon>
        <taxon>Bacillati</taxon>
        <taxon>Cyanobacteriota</taxon>
        <taxon>Cyanophyceae</taxon>
        <taxon>Nostocales</taxon>
        <taxon>Nodulariaceae</taxon>
        <taxon>Umezakia</taxon>
    </lineage>
</organism>
<name>A0AA43GZS5_9CYAN</name>
<accession>A0AA43GZS5</accession>